<comment type="caution">
    <text evidence="1">The sequence shown here is derived from an EMBL/GenBank/DDBJ whole genome shotgun (WGS) entry which is preliminary data.</text>
</comment>
<dbReference type="AlphaFoldDB" id="A0A482W625"/>
<sequence>MWASFIGYTRDWSRSWCLLPPYGGTVKTLLHCGGNIIPTAFHPGPNFPGYAPVQIAAAPLGPRQFLPPPIFYWPYPSPPVSPTNYYPTMPPPGALPPQQPQQAMMPPECVALPPMAPMPGMDARIMLDGIPRPEHDKARQNFVPNQYVELKI</sequence>
<evidence type="ECO:0000313" key="1">
    <source>
        <dbReference type="EMBL" id="RZC40581.1"/>
    </source>
</evidence>
<accession>A0A482W625</accession>
<dbReference type="OrthoDB" id="6760752at2759"/>
<proteinExistence type="predicted"/>
<evidence type="ECO:0000313" key="2">
    <source>
        <dbReference type="Proteomes" id="UP000292052"/>
    </source>
</evidence>
<dbReference type="EMBL" id="QDEB01025023">
    <property type="protein sequence ID" value="RZC40581.1"/>
    <property type="molecule type" value="Genomic_DNA"/>
</dbReference>
<dbReference type="Proteomes" id="UP000292052">
    <property type="component" value="Unassembled WGS sequence"/>
</dbReference>
<reference evidence="1 2" key="1">
    <citation type="submission" date="2017-03" db="EMBL/GenBank/DDBJ databases">
        <title>Genome of the blue death feigning beetle - Asbolus verrucosus.</title>
        <authorList>
            <person name="Rider S.D."/>
        </authorList>
    </citation>
    <scope>NUCLEOTIDE SEQUENCE [LARGE SCALE GENOMIC DNA]</scope>
    <source>
        <strain evidence="1">Butters</strain>
        <tissue evidence="1">Head and leg muscle</tissue>
    </source>
</reference>
<organism evidence="1 2">
    <name type="scientific">Asbolus verrucosus</name>
    <name type="common">Desert ironclad beetle</name>
    <dbReference type="NCBI Taxonomy" id="1661398"/>
    <lineage>
        <taxon>Eukaryota</taxon>
        <taxon>Metazoa</taxon>
        <taxon>Ecdysozoa</taxon>
        <taxon>Arthropoda</taxon>
        <taxon>Hexapoda</taxon>
        <taxon>Insecta</taxon>
        <taxon>Pterygota</taxon>
        <taxon>Neoptera</taxon>
        <taxon>Endopterygota</taxon>
        <taxon>Coleoptera</taxon>
        <taxon>Polyphaga</taxon>
        <taxon>Cucujiformia</taxon>
        <taxon>Tenebrionidae</taxon>
        <taxon>Pimeliinae</taxon>
        <taxon>Asbolus</taxon>
    </lineage>
</organism>
<gene>
    <name evidence="1" type="ORF">BDFB_010941</name>
</gene>
<keyword evidence="2" id="KW-1185">Reference proteome</keyword>
<name>A0A482W625_ASBVE</name>
<protein>
    <submittedName>
        <fullName evidence="1">PAT1 domain containing protein</fullName>
    </submittedName>
</protein>